<dbReference type="GO" id="GO:0009055">
    <property type="term" value="F:electron transfer activity"/>
    <property type="evidence" value="ECO:0007669"/>
    <property type="project" value="InterPro"/>
</dbReference>
<comment type="subcellular location">
    <subcellularLocation>
        <location evidence="2">Cell membrane</location>
        <topology evidence="2">Multi-pass membrane protein</topology>
    </subcellularLocation>
</comment>
<gene>
    <name evidence="13" type="ORF">CAK95_02365</name>
</gene>
<dbReference type="Pfam" id="PF01292">
    <property type="entry name" value="Ni_hydr_CYTB"/>
    <property type="match status" value="1"/>
</dbReference>
<keyword evidence="10" id="KW-0408">Iron</keyword>
<reference evidence="13 14" key="1">
    <citation type="submission" date="2017-05" db="EMBL/GenBank/DDBJ databases">
        <title>Full genome sequence of Pseudorhodoplanes sinuspersici.</title>
        <authorList>
            <person name="Dastgheib S.M.M."/>
            <person name="Shavandi M."/>
            <person name="Tirandaz H."/>
        </authorList>
    </citation>
    <scope>NUCLEOTIDE SEQUENCE [LARGE SCALE GENOMIC DNA]</scope>
    <source>
        <strain evidence="13 14">RIPI110</strain>
    </source>
</reference>
<evidence type="ECO:0000256" key="8">
    <source>
        <dbReference type="ARBA" id="ARBA00022982"/>
    </source>
</evidence>
<dbReference type="Gene3D" id="1.20.950.20">
    <property type="entry name" value="Transmembrane di-heme cytochromes, Chain C"/>
    <property type="match status" value="1"/>
</dbReference>
<keyword evidence="3" id="KW-0813">Transport</keyword>
<comment type="cofactor">
    <cofactor evidence="1">
        <name>heme b</name>
        <dbReference type="ChEBI" id="CHEBI:60344"/>
    </cofactor>
</comment>
<evidence type="ECO:0000256" key="7">
    <source>
        <dbReference type="ARBA" id="ARBA00022723"/>
    </source>
</evidence>
<dbReference type="GO" id="GO:0005886">
    <property type="term" value="C:plasma membrane"/>
    <property type="evidence" value="ECO:0007669"/>
    <property type="project" value="UniProtKB-SubCell"/>
</dbReference>
<comment type="similarity">
    <text evidence="12">Belongs to the cytochrome b561 family.</text>
</comment>
<sequence length="199" mass="22066">MLKASRPNQERWSTEIIVLHWLTAVCVIVLVVVGWELGAHAAHIGQRTMLLQWHASLGVALLAVLLVRILVRLVSKRPLSFGESQLRHRSALAVQVALYLAMIALVFTGVVAAAPRPFGPAVHLFGIWPLPRISGLPLIVMQNIRSIHAALVWFMIGLVGMHVMAAVYGTFVRGDWTLLRMVPWGRRPRKKSLEIEGDG</sequence>
<keyword evidence="7" id="KW-0479">Metal-binding</keyword>
<evidence type="ECO:0000313" key="14">
    <source>
        <dbReference type="Proteomes" id="UP000194137"/>
    </source>
</evidence>
<keyword evidence="4" id="KW-1003">Cell membrane</keyword>
<evidence type="ECO:0000313" key="13">
    <source>
        <dbReference type="EMBL" id="ARP98051.1"/>
    </source>
</evidence>
<dbReference type="PANTHER" id="PTHR30529">
    <property type="entry name" value="CYTOCHROME B561"/>
    <property type="match status" value="1"/>
</dbReference>
<dbReference type="GO" id="GO:0046872">
    <property type="term" value="F:metal ion binding"/>
    <property type="evidence" value="ECO:0007669"/>
    <property type="project" value="UniProtKB-KW"/>
</dbReference>
<dbReference type="STRING" id="1235591.CAK95_02365"/>
<dbReference type="RefSeq" id="WP_086086366.1">
    <property type="nucleotide sequence ID" value="NZ_CP021112.1"/>
</dbReference>
<evidence type="ECO:0000256" key="1">
    <source>
        <dbReference type="ARBA" id="ARBA00001970"/>
    </source>
</evidence>
<keyword evidence="5" id="KW-0349">Heme</keyword>
<dbReference type="InterPro" id="IPR052168">
    <property type="entry name" value="Cytochrome_b561_oxidase"/>
</dbReference>
<protein>
    <submittedName>
        <fullName evidence="13">Uncharacterized protein</fullName>
    </submittedName>
</protein>
<dbReference type="InterPro" id="IPR016174">
    <property type="entry name" value="Di-haem_cyt_TM"/>
</dbReference>
<keyword evidence="9" id="KW-1133">Transmembrane helix</keyword>
<keyword evidence="6" id="KW-0812">Transmembrane</keyword>
<evidence type="ECO:0000256" key="9">
    <source>
        <dbReference type="ARBA" id="ARBA00022989"/>
    </source>
</evidence>
<evidence type="ECO:0000256" key="4">
    <source>
        <dbReference type="ARBA" id="ARBA00022475"/>
    </source>
</evidence>
<dbReference type="GO" id="GO:0020037">
    <property type="term" value="F:heme binding"/>
    <property type="evidence" value="ECO:0007669"/>
    <property type="project" value="TreeGrafter"/>
</dbReference>
<dbReference type="EMBL" id="CP021112">
    <property type="protein sequence ID" value="ARP98051.1"/>
    <property type="molecule type" value="Genomic_DNA"/>
</dbReference>
<evidence type="ECO:0000256" key="5">
    <source>
        <dbReference type="ARBA" id="ARBA00022617"/>
    </source>
</evidence>
<keyword evidence="11" id="KW-0472">Membrane</keyword>
<dbReference type="Proteomes" id="UP000194137">
    <property type="component" value="Chromosome"/>
</dbReference>
<dbReference type="SUPFAM" id="SSF81342">
    <property type="entry name" value="Transmembrane di-heme cytochromes"/>
    <property type="match status" value="1"/>
</dbReference>
<evidence type="ECO:0000256" key="2">
    <source>
        <dbReference type="ARBA" id="ARBA00004651"/>
    </source>
</evidence>
<dbReference type="GO" id="GO:0022904">
    <property type="term" value="P:respiratory electron transport chain"/>
    <property type="evidence" value="ECO:0007669"/>
    <property type="project" value="InterPro"/>
</dbReference>
<dbReference type="KEGG" id="psin:CAK95_02365"/>
<name>A0A1W6ZL21_9HYPH</name>
<evidence type="ECO:0000256" key="10">
    <source>
        <dbReference type="ARBA" id="ARBA00023004"/>
    </source>
</evidence>
<dbReference type="PANTHER" id="PTHR30529:SF1">
    <property type="entry name" value="CYTOCHROME B561 HOMOLOG 2"/>
    <property type="match status" value="1"/>
</dbReference>
<dbReference type="InterPro" id="IPR011577">
    <property type="entry name" value="Cyt_b561_bac/Ni-Hgenase"/>
</dbReference>
<dbReference type="OrthoDB" id="1247465at2"/>
<keyword evidence="14" id="KW-1185">Reference proteome</keyword>
<evidence type="ECO:0000256" key="12">
    <source>
        <dbReference type="ARBA" id="ARBA00037975"/>
    </source>
</evidence>
<organism evidence="13 14">
    <name type="scientific">Pseudorhodoplanes sinuspersici</name>
    <dbReference type="NCBI Taxonomy" id="1235591"/>
    <lineage>
        <taxon>Bacteria</taxon>
        <taxon>Pseudomonadati</taxon>
        <taxon>Pseudomonadota</taxon>
        <taxon>Alphaproteobacteria</taxon>
        <taxon>Hyphomicrobiales</taxon>
        <taxon>Pseudorhodoplanes</taxon>
    </lineage>
</organism>
<evidence type="ECO:0000256" key="6">
    <source>
        <dbReference type="ARBA" id="ARBA00022692"/>
    </source>
</evidence>
<proteinExistence type="inferred from homology"/>
<keyword evidence="8" id="KW-0249">Electron transport</keyword>
<dbReference type="AlphaFoldDB" id="A0A1W6ZL21"/>
<evidence type="ECO:0000256" key="11">
    <source>
        <dbReference type="ARBA" id="ARBA00023136"/>
    </source>
</evidence>
<accession>A0A1W6ZL21</accession>
<evidence type="ECO:0000256" key="3">
    <source>
        <dbReference type="ARBA" id="ARBA00022448"/>
    </source>
</evidence>